<dbReference type="SUPFAM" id="SSF143011">
    <property type="entry name" value="RelE-like"/>
    <property type="match status" value="1"/>
</dbReference>
<dbReference type="Proteomes" id="UP000198672">
    <property type="component" value="Unassembled WGS sequence"/>
</dbReference>
<dbReference type="EMBL" id="FNOW01000022">
    <property type="protein sequence ID" value="SDX97906.1"/>
    <property type="molecule type" value="Genomic_DNA"/>
</dbReference>
<dbReference type="PANTHER" id="PTHR38813">
    <property type="match status" value="1"/>
</dbReference>
<proteinExistence type="predicted"/>
<dbReference type="PANTHER" id="PTHR38813:SF1">
    <property type="entry name" value="TOXIN RELE1-RELATED"/>
    <property type="match status" value="1"/>
</dbReference>
<dbReference type="STRING" id="61595.SAMN05421644_12246"/>
<evidence type="ECO:0000313" key="2">
    <source>
        <dbReference type="EMBL" id="SDX97906.1"/>
    </source>
</evidence>
<accession>A0A1H3G3T3</accession>
<dbReference type="RefSeq" id="WP_091333814.1">
    <property type="nucleotide sequence ID" value="NZ_FNOW01000022.1"/>
</dbReference>
<dbReference type="InterPro" id="IPR035093">
    <property type="entry name" value="RelE/ParE_toxin_dom_sf"/>
</dbReference>
<evidence type="ECO:0000256" key="1">
    <source>
        <dbReference type="ARBA" id="ARBA00022649"/>
    </source>
</evidence>
<dbReference type="Pfam" id="PF05016">
    <property type="entry name" value="ParE_toxin"/>
    <property type="match status" value="1"/>
</dbReference>
<dbReference type="AlphaFoldDB" id="A0A1H3G3T3"/>
<evidence type="ECO:0000313" key="3">
    <source>
        <dbReference type="Proteomes" id="UP000198672"/>
    </source>
</evidence>
<protein>
    <submittedName>
        <fullName evidence="2">mRNA interferase RelE/StbE</fullName>
    </submittedName>
</protein>
<keyword evidence="3" id="KW-1185">Reference proteome</keyword>
<reference evidence="3" key="1">
    <citation type="submission" date="2016-10" db="EMBL/GenBank/DDBJ databases">
        <authorList>
            <person name="Varghese N."/>
            <person name="Submissions S."/>
        </authorList>
    </citation>
    <scope>NUCLEOTIDE SEQUENCE [LARGE SCALE GENOMIC DNA]</scope>
    <source>
        <strain evidence="3">DSM 173</strain>
    </source>
</reference>
<dbReference type="Gene3D" id="3.30.2310.20">
    <property type="entry name" value="RelE-like"/>
    <property type="match status" value="1"/>
</dbReference>
<organism evidence="2 3">
    <name type="scientific">Allochromatium warmingii</name>
    <name type="common">Chromatium warmingii</name>
    <dbReference type="NCBI Taxonomy" id="61595"/>
    <lineage>
        <taxon>Bacteria</taxon>
        <taxon>Pseudomonadati</taxon>
        <taxon>Pseudomonadota</taxon>
        <taxon>Gammaproteobacteria</taxon>
        <taxon>Chromatiales</taxon>
        <taxon>Chromatiaceae</taxon>
        <taxon>Allochromatium</taxon>
    </lineage>
</organism>
<keyword evidence="1" id="KW-1277">Toxin-antitoxin system</keyword>
<sequence>MKVELKPQAVKDLQTLQKQDAARITARLAEMDAGLTGHIKRLTNFTPEYRLRVGNYRVLFEVEENTVVVYRIMHRKHVYAKR</sequence>
<dbReference type="InterPro" id="IPR007712">
    <property type="entry name" value="RelE/ParE_toxin"/>
</dbReference>
<name>A0A1H3G3T3_ALLWA</name>
<dbReference type="OrthoDB" id="5570653at2"/>
<dbReference type="InterPro" id="IPR052747">
    <property type="entry name" value="TA_system_RelE_toxin"/>
</dbReference>
<gene>
    <name evidence="2" type="ORF">SAMN05421644_12246</name>
</gene>